<dbReference type="Proteomes" id="UP000694865">
    <property type="component" value="Unplaced"/>
</dbReference>
<feature type="non-terminal residue" evidence="3">
    <location>
        <position position="83"/>
    </location>
</feature>
<accession>A0ABM0MXG4</accession>
<dbReference type="GeneID" id="102808127"/>
<keyword evidence="2" id="KW-1185">Reference proteome</keyword>
<evidence type="ECO:0000256" key="1">
    <source>
        <dbReference type="SAM" id="MobiDB-lite"/>
    </source>
</evidence>
<evidence type="ECO:0000313" key="2">
    <source>
        <dbReference type="Proteomes" id="UP000694865"/>
    </source>
</evidence>
<dbReference type="SUPFAM" id="SSF47391">
    <property type="entry name" value="Dimerization-anchoring domain of cAMP-dependent PK regulatory subunit"/>
    <property type="match status" value="1"/>
</dbReference>
<sequence>MTTEDTKNYLSTREIPQLFESLMTGLMYYRPEDHLEYMQECLNKAKEKGPDNIKWNSFVEDIKRSSPLPPITPSLSREPTFQT</sequence>
<gene>
    <name evidence="3" type="primary">LOC102808127</name>
</gene>
<organism evidence="2 3">
    <name type="scientific">Saccoglossus kowalevskii</name>
    <name type="common">Acorn worm</name>
    <dbReference type="NCBI Taxonomy" id="10224"/>
    <lineage>
        <taxon>Eukaryota</taxon>
        <taxon>Metazoa</taxon>
        <taxon>Hemichordata</taxon>
        <taxon>Enteropneusta</taxon>
        <taxon>Harrimaniidae</taxon>
        <taxon>Saccoglossus</taxon>
    </lineage>
</organism>
<dbReference type="CDD" id="cd22978">
    <property type="entry name" value="DD_AK5"/>
    <property type="match status" value="1"/>
</dbReference>
<protein>
    <submittedName>
        <fullName evidence="3">Adenylate kinase isoenzyme 5-like</fullName>
    </submittedName>
</protein>
<feature type="region of interest" description="Disordered" evidence="1">
    <location>
        <begin position="64"/>
        <end position="83"/>
    </location>
</feature>
<reference evidence="3" key="1">
    <citation type="submission" date="2025-08" db="UniProtKB">
        <authorList>
            <consortium name="RefSeq"/>
        </authorList>
    </citation>
    <scope>IDENTIFICATION</scope>
    <source>
        <tissue evidence="3">Testes</tissue>
    </source>
</reference>
<dbReference type="RefSeq" id="XP_006824705.1">
    <property type="nucleotide sequence ID" value="XM_006824642.1"/>
</dbReference>
<name>A0ABM0MXG4_SACKO</name>
<evidence type="ECO:0000313" key="3">
    <source>
        <dbReference type="RefSeq" id="XP_006824705.1"/>
    </source>
</evidence>
<proteinExistence type="predicted"/>